<feature type="transmembrane region" description="Helical" evidence="1">
    <location>
        <begin position="74"/>
        <end position="96"/>
    </location>
</feature>
<dbReference type="EMBL" id="MLAK01000896">
    <property type="protein sequence ID" value="OHT01740.1"/>
    <property type="molecule type" value="Genomic_DNA"/>
</dbReference>
<dbReference type="GeneID" id="94842558"/>
<name>A0A1J4JW41_9EUKA</name>
<evidence type="ECO:0000256" key="1">
    <source>
        <dbReference type="SAM" id="Phobius"/>
    </source>
</evidence>
<organism evidence="2 3">
    <name type="scientific">Tritrichomonas foetus</name>
    <dbReference type="NCBI Taxonomy" id="1144522"/>
    <lineage>
        <taxon>Eukaryota</taxon>
        <taxon>Metamonada</taxon>
        <taxon>Parabasalia</taxon>
        <taxon>Tritrichomonadida</taxon>
        <taxon>Tritrichomonadidae</taxon>
        <taxon>Tritrichomonas</taxon>
    </lineage>
</organism>
<protein>
    <submittedName>
        <fullName evidence="2">Uncharacterized protein</fullName>
    </submittedName>
</protein>
<feature type="transmembrane region" description="Helical" evidence="1">
    <location>
        <begin position="37"/>
        <end position="62"/>
    </location>
</feature>
<evidence type="ECO:0000313" key="3">
    <source>
        <dbReference type="Proteomes" id="UP000179807"/>
    </source>
</evidence>
<accession>A0A1J4JW41</accession>
<dbReference type="AlphaFoldDB" id="A0A1J4JW41"/>
<keyword evidence="1" id="KW-0472">Membrane</keyword>
<dbReference type="VEuPathDB" id="TrichDB:TRFO_31293"/>
<proteinExistence type="predicted"/>
<sequence>MCSIFILLFLSATIPIYSLSMWSIVNSTIYINLLSEIPRYCILSIVVVGFLFIILTASHLFLLFKTTFFEKRIAYILTLFCASLLLGMIGIMGGFLNSVNPHSCDYMELKLIYGIFSNETFDLLDMWKMDNRCIIPSDCIVPAHNYIYKMCRLPFSVYLIFECLCVAFLVIFLICNCIIQCALDLKDENELEDTQNESQSDNIQIDNPNIS</sequence>
<reference evidence="2" key="1">
    <citation type="submission" date="2016-10" db="EMBL/GenBank/DDBJ databases">
        <authorList>
            <person name="Benchimol M."/>
            <person name="Almeida L.G."/>
            <person name="Vasconcelos A.T."/>
            <person name="Perreira-Neves A."/>
            <person name="Rosa I.A."/>
            <person name="Tasca T."/>
            <person name="Bogo M.R."/>
            <person name="de Souza W."/>
        </authorList>
    </citation>
    <scope>NUCLEOTIDE SEQUENCE [LARGE SCALE GENOMIC DNA]</scope>
    <source>
        <strain evidence="2">K</strain>
    </source>
</reference>
<evidence type="ECO:0000313" key="2">
    <source>
        <dbReference type="EMBL" id="OHT01740.1"/>
    </source>
</evidence>
<comment type="caution">
    <text evidence="2">The sequence shown here is derived from an EMBL/GenBank/DDBJ whole genome shotgun (WGS) entry which is preliminary data.</text>
</comment>
<gene>
    <name evidence="2" type="ORF">TRFO_31293</name>
</gene>
<dbReference type="RefSeq" id="XP_068354876.1">
    <property type="nucleotide sequence ID" value="XM_068507854.1"/>
</dbReference>
<feature type="transmembrane region" description="Helical" evidence="1">
    <location>
        <begin position="155"/>
        <end position="179"/>
    </location>
</feature>
<dbReference type="Proteomes" id="UP000179807">
    <property type="component" value="Unassembled WGS sequence"/>
</dbReference>
<keyword evidence="1" id="KW-0812">Transmembrane</keyword>
<keyword evidence="1" id="KW-1133">Transmembrane helix</keyword>
<keyword evidence="3" id="KW-1185">Reference proteome</keyword>